<dbReference type="PANTHER" id="PTHR13068">
    <property type="entry name" value="CGI-12 PROTEIN-RELATED"/>
    <property type="match status" value="1"/>
</dbReference>
<name>A0AAD5P135_ACENE</name>
<comment type="caution">
    <text evidence="4">The sequence shown here is derived from an EMBL/GenBank/DDBJ whole genome shotgun (WGS) entry which is preliminary data.</text>
</comment>
<dbReference type="GO" id="GO:0003676">
    <property type="term" value="F:nucleic acid binding"/>
    <property type="evidence" value="ECO:0007669"/>
    <property type="project" value="InterPro"/>
</dbReference>
<dbReference type="PANTHER" id="PTHR13068:SF166">
    <property type="entry name" value="TRANSCRIPTION TERMINATION FACTOR MTERF15, MITOCHONDRIAL-LIKE"/>
    <property type="match status" value="1"/>
</dbReference>
<keyword evidence="2" id="KW-0806">Transcription termination</keyword>
<evidence type="ECO:0000256" key="2">
    <source>
        <dbReference type="ARBA" id="ARBA00022472"/>
    </source>
</evidence>
<evidence type="ECO:0000256" key="1">
    <source>
        <dbReference type="ARBA" id="ARBA00007692"/>
    </source>
</evidence>
<keyword evidence="3" id="KW-0809">Transit peptide</keyword>
<keyword evidence="5" id="KW-1185">Reference proteome</keyword>
<evidence type="ECO:0000256" key="3">
    <source>
        <dbReference type="ARBA" id="ARBA00022946"/>
    </source>
</evidence>
<dbReference type="SMART" id="SM00733">
    <property type="entry name" value="Mterf"/>
    <property type="match status" value="6"/>
</dbReference>
<dbReference type="Gene3D" id="1.25.70.10">
    <property type="entry name" value="Transcription termination factor 3, mitochondrial"/>
    <property type="match status" value="1"/>
</dbReference>
<reference evidence="4" key="1">
    <citation type="journal article" date="2022" name="Plant J.">
        <title>Strategies of tolerance reflected in two North American maple genomes.</title>
        <authorList>
            <person name="McEvoy S.L."/>
            <person name="Sezen U.U."/>
            <person name="Trouern-Trend A."/>
            <person name="McMahon S.M."/>
            <person name="Schaberg P.G."/>
            <person name="Yang J."/>
            <person name="Wegrzyn J.L."/>
            <person name="Swenson N.G."/>
        </authorList>
    </citation>
    <scope>NUCLEOTIDE SEQUENCE</scope>
    <source>
        <strain evidence="4">91603</strain>
    </source>
</reference>
<dbReference type="Pfam" id="PF02536">
    <property type="entry name" value="mTERF"/>
    <property type="match status" value="1"/>
</dbReference>
<dbReference type="InterPro" id="IPR003690">
    <property type="entry name" value="MTERF"/>
</dbReference>
<dbReference type="InterPro" id="IPR038538">
    <property type="entry name" value="MTERF_sf"/>
</dbReference>
<dbReference type="Proteomes" id="UP001064489">
    <property type="component" value="Chromosome 1"/>
</dbReference>
<evidence type="ECO:0000313" key="4">
    <source>
        <dbReference type="EMBL" id="KAI9194694.1"/>
    </source>
</evidence>
<comment type="similarity">
    <text evidence="1">Belongs to the mTERF family.</text>
</comment>
<protein>
    <submittedName>
        <fullName evidence="4">Uncharacterized protein</fullName>
    </submittedName>
</protein>
<keyword evidence="2" id="KW-0805">Transcription regulation</keyword>
<keyword evidence="2" id="KW-0804">Transcription</keyword>
<dbReference type="EMBL" id="JAJSOW010000003">
    <property type="protein sequence ID" value="KAI9194694.1"/>
    <property type="molecule type" value="Genomic_DNA"/>
</dbReference>
<reference evidence="4" key="2">
    <citation type="submission" date="2023-02" db="EMBL/GenBank/DDBJ databases">
        <authorList>
            <person name="Swenson N.G."/>
            <person name="Wegrzyn J.L."/>
            <person name="Mcevoy S.L."/>
        </authorList>
    </citation>
    <scope>NUCLEOTIDE SEQUENCE</scope>
    <source>
        <strain evidence="4">91603</strain>
        <tissue evidence="4">Leaf</tissue>
    </source>
</reference>
<dbReference type="FunFam" id="1.25.70.10:FF:000001">
    <property type="entry name" value="Mitochondrial transcription termination factor-like"/>
    <property type="match status" value="1"/>
</dbReference>
<sequence>MFNFVCKTLLLHYGRRCTITCSSHNKGFALPIFFKCLSTATSNQHSFTVSYLINSCGFSQKTALSASKYLYFESPEKPDSVIALLKSHGLSETQISKAIRGRPQVLGASHERTLLPKFEFFYSKGLSSPELAKILSVCPNLLLRSLENHIIPTFNYLSDLFKSSETAIAAVECNPFILIHDVEILSPSINVLRDIGVPDQNIILFLRMWCRPSKASLSTLKNTVEVVKEMGFNPLSSQFILAVIIKVYGRNNWESKVEIYRRWGWSEEEFLAAFRTNPLCMTASKDKIMVVMDFLVNKMDVKPSAIAKRSDVIRMSMARRFIPRGAVFHFLLSKGLIRREKINLFTLFRCNEKDFLQKFVNSYDEAPEILKLYQEKLSLSKMT</sequence>
<evidence type="ECO:0000313" key="5">
    <source>
        <dbReference type="Proteomes" id="UP001064489"/>
    </source>
</evidence>
<dbReference type="AlphaFoldDB" id="A0AAD5P135"/>
<organism evidence="4 5">
    <name type="scientific">Acer negundo</name>
    <name type="common">Box elder</name>
    <dbReference type="NCBI Taxonomy" id="4023"/>
    <lineage>
        <taxon>Eukaryota</taxon>
        <taxon>Viridiplantae</taxon>
        <taxon>Streptophyta</taxon>
        <taxon>Embryophyta</taxon>
        <taxon>Tracheophyta</taxon>
        <taxon>Spermatophyta</taxon>
        <taxon>Magnoliopsida</taxon>
        <taxon>eudicotyledons</taxon>
        <taxon>Gunneridae</taxon>
        <taxon>Pentapetalae</taxon>
        <taxon>rosids</taxon>
        <taxon>malvids</taxon>
        <taxon>Sapindales</taxon>
        <taxon>Sapindaceae</taxon>
        <taxon>Hippocastanoideae</taxon>
        <taxon>Acereae</taxon>
        <taxon>Acer</taxon>
    </lineage>
</organism>
<accession>A0AAD5P135</accession>
<dbReference type="GO" id="GO:0006353">
    <property type="term" value="P:DNA-templated transcription termination"/>
    <property type="evidence" value="ECO:0007669"/>
    <property type="project" value="UniProtKB-KW"/>
</dbReference>
<proteinExistence type="inferred from homology"/>
<gene>
    <name evidence="4" type="ORF">LWI28_008263</name>
</gene>